<accession>A0A8X6KNG1</accession>
<evidence type="ECO:0000313" key="2">
    <source>
        <dbReference type="Proteomes" id="UP000887116"/>
    </source>
</evidence>
<comment type="caution">
    <text evidence="1">The sequence shown here is derived from an EMBL/GenBank/DDBJ whole genome shotgun (WGS) entry which is preliminary data.</text>
</comment>
<dbReference type="OrthoDB" id="10480491at2759"/>
<protein>
    <submittedName>
        <fullName evidence="1">Uncharacterized protein</fullName>
    </submittedName>
</protein>
<sequence>MADGTCNTSSSISSTTAHCISLINNSSSLYRSRKAVPILSGPSLPNRITKYLFGGPVYLLAKCMEYPSGRTASTYNKVERLGCKGGLFIIKAQRGYLFRIAGE</sequence>
<dbReference type="Proteomes" id="UP000887116">
    <property type="component" value="Unassembled WGS sequence"/>
</dbReference>
<dbReference type="AlphaFoldDB" id="A0A8X6KNG1"/>
<proteinExistence type="predicted"/>
<organism evidence="1 2">
    <name type="scientific">Trichonephila clavata</name>
    <name type="common">Joro spider</name>
    <name type="synonym">Nephila clavata</name>
    <dbReference type="NCBI Taxonomy" id="2740835"/>
    <lineage>
        <taxon>Eukaryota</taxon>
        <taxon>Metazoa</taxon>
        <taxon>Ecdysozoa</taxon>
        <taxon>Arthropoda</taxon>
        <taxon>Chelicerata</taxon>
        <taxon>Arachnida</taxon>
        <taxon>Araneae</taxon>
        <taxon>Araneomorphae</taxon>
        <taxon>Entelegynae</taxon>
        <taxon>Araneoidea</taxon>
        <taxon>Nephilidae</taxon>
        <taxon>Trichonephila</taxon>
    </lineage>
</organism>
<gene>
    <name evidence="1" type="ORF">TNCT_157201</name>
</gene>
<dbReference type="EMBL" id="BMAO01002190">
    <property type="protein sequence ID" value="GFQ78966.1"/>
    <property type="molecule type" value="Genomic_DNA"/>
</dbReference>
<keyword evidence="2" id="KW-1185">Reference proteome</keyword>
<reference evidence="1" key="1">
    <citation type="submission" date="2020-07" db="EMBL/GenBank/DDBJ databases">
        <title>Multicomponent nature underlies the extraordinary mechanical properties of spider dragline silk.</title>
        <authorList>
            <person name="Kono N."/>
            <person name="Nakamura H."/>
            <person name="Mori M."/>
            <person name="Yoshida Y."/>
            <person name="Ohtoshi R."/>
            <person name="Malay A.D."/>
            <person name="Moran D.A.P."/>
            <person name="Tomita M."/>
            <person name="Numata K."/>
            <person name="Arakawa K."/>
        </authorList>
    </citation>
    <scope>NUCLEOTIDE SEQUENCE</scope>
</reference>
<evidence type="ECO:0000313" key="1">
    <source>
        <dbReference type="EMBL" id="GFQ78966.1"/>
    </source>
</evidence>
<name>A0A8X6KNG1_TRICU</name>